<sequence length="38" mass="4227">MQQVVLNLIGFIHLTTDHGLMSVVFAFISFTGEGIINY</sequence>
<name>S7VMC4_9BACT</name>
<proteinExistence type="predicted"/>
<evidence type="ECO:0000313" key="1">
    <source>
        <dbReference type="EMBL" id="EPR71096.1"/>
    </source>
</evidence>
<accession>S7VMC4</accession>
<protein>
    <submittedName>
        <fullName evidence="1">Uncharacterized protein</fullName>
    </submittedName>
</protein>
<comment type="caution">
    <text evidence="1">The sequence shown here is derived from an EMBL/GenBank/DDBJ whole genome shotgun (WGS) entry which is preliminary data.</text>
</comment>
<reference evidence="1 2" key="1">
    <citation type="journal article" date="2013" name="Genome Announc.">
        <title>Draft Genome Sequence of Cyclobacterium qasimii Strain M12-11BT, Isolated from Arctic Marine Sediment.</title>
        <authorList>
            <person name="Shivaji S."/>
            <person name="Ara S."/>
            <person name="Singh A."/>
            <person name="Kumar Pinnaka A."/>
        </authorList>
    </citation>
    <scope>NUCLEOTIDE SEQUENCE [LARGE SCALE GENOMIC DNA]</scope>
    <source>
        <strain evidence="1 2">M12-11B</strain>
    </source>
</reference>
<evidence type="ECO:0000313" key="2">
    <source>
        <dbReference type="Proteomes" id="UP000014974"/>
    </source>
</evidence>
<gene>
    <name evidence="1" type="ORF">ADICYQ_0687</name>
</gene>
<organism evidence="1 2">
    <name type="scientific">Cyclobacterium qasimii M12-11B</name>
    <dbReference type="NCBI Taxonomy" id="641524"/>
    <lineage>
        <taxon>Bacteria</taxon>
        <taxon>Pseudomonadati</taxon>
        <taxon>Bacteroidota</taxon>
        <taxon>Cytophagia</taxon>
        <taxon>Cytophagales</taxon>
        <taxon>Cyclobacteriaceae</taxon>
        <taxon>Cyclobacterium</taxon>
    </lineage>
</organism>
<dbReference type="Proteomes" id="UP000014974">
    <property type="component" value="Unassembled WGS sequence"/>
</dbReference>
<dbReference type="EMBL" id="ATNM01000029">
    <property type="protein sequence ID" value="EPR71096.1"/>
    <property type="molecule type" value="Genomic_DNA"/>
</dbReference>
<dbReference type="STRING" id="641524.ADICYQ_0687"/>
<dbReference type="AlphaFoldDB" id="S7VMC4"/>